<reference evidence="2" key="1">
    <citation type="submission" date="2013-08" db="EMBL/GenBank/DDBJ databases">
        <authorList>
            <person name="Mendez C."/>
            <person name="Richter M."/>
            <person name="Ferrer M."/>
            <person name="Sanchez J."/>
        </authorList>
    </citation>
    <scope>NUCLEOTIDE SEQUENCE</scope>
</reference>
<proteinExistence type="predicted"/>
<organism evidence="2">
    <name type="scientific">mine drainage metagenome</name>
    <dbReference type="NCBI Taxonomy" id="410659"/>
    <lineage>
        <taxon>unclassified sequences</taxon>
        <taxon>metagenomes</taxon>
        <taxon>ecological metagenomes</taxon>
    </lineage>
</organism>
<dbReference type="GO" id="GO:0071111">
    <property type="term" value="F:cyclic-guanylate-specific phosphodiesterase activity"/>
    <property type="evidence" value="ECO:0007669"/>
    <property type="project" value="InterPro"/>
</dbReference>
<dbReference type="Gene3D" id="3.20.20.450">
    <property type="entry name" value="EAL domain"/>
    <property type="match status" value="1"/>
</dbReference>
<sequence>GVDGHLRSARTDPRSVCFQVTEAVAVENPQARALVGKLRQWGFRFALESFGSPANAFKLIESLPLDYVKIDGALVQSLSRNKDLQLHVRALTEEAAKRGIQTIAERVEDANTMAVLWQLGVEYIQGYFVNAPEDVVLQASETRPR</sequence>
<dbReference type="EMBL" id="AUZY01011484">
    <property type="protein sequence ID" value="EQD34455.1"/>
    <property type="molecule type" value="Genomic_DNA"/>
</dbReference>
<dbReference type="AlphaFoldDB" id="T0ZWX4"/>
<dbReference type="CDD" id="cd01948">
    <property type="entry name" value="EAL"/>
    <property type="match status" value="1"/>
</dbReference>
<feature type="domain" description="EAL" evidence="1">
    <location>
        <begin position="1"/>
        <end position="145"/>
    </location>
</feature>
<dbReference type="PROSITE" id="PS50883">
    <property type="entry name" value="EAL"/>
    <property type="match status" value="1"/>
</dbReference>
<dbReference type="InterPro" id="IPR001633">
    <property type="entry name" value="EAL_dom"/>
</dbReference>
<dbReference type="PANTHER" id="PTHR33121">
    <property type="entry name" value="CYCLIC DI-GMP PHOSPHODIESTERASE PDEF"/>
    <property type="match status" value="1"/>
</dbReference>
<dbReference type="InterPro" id="IPR035919">
    <property type="entry name" value="EAL_sf"/>
</dbReference>
<reference evidence="2" key="2">
    <citation type="journal article" date="2014" name="ISME J.">
        <title>Microbial stratification in low pH oxic and suboxic macroscopic growths along an acid mine drainage.</title>
        <authorList>
            <person name="Mendez-Garcia C."/>
            <person name="Mesa V."/>
            <person name="Sprenger R.R."/>
            <person name="Richter M."/>
            <person name="Diez M.S."/>
            <person name="Solano J."/>
            <person name="Bargiela R."/>
            <person name="Golyshina O.V."/>
            <person name="Manteca A."/>
            <person name="Ramos J.L."/>
            <person name="Gallego J.R."/>
            <person name="Llorente I."/>
            <person name="Martins Dos Santos V.A."/>
            <person name="Jensen O.N."/>
            <person name="Pelaez A.I."/>
            <person name="Sanchez J."/>
            <person name="Ferrer M."/>
        </authorList>
    </citation>
    <scope>NUCLEOTIDE SEQUENCE</scope>
</reference>
<evidence type="ECO:0000313" key="2">
    <source>
        <dbReference type="EMBL" id="EQD34455.1"/>
    </source>
</evidence>
<name>T0ZWX4_9ZZZZ</name>
<dbReference type="PANTHER" id="PTHR33121:SF23">
    <property type="entry name" value="CYCLIC DI-GMP PHOSPHODIESTERASE PDEB"/>
    <property type="match status" value="1"/>
</dbReference>
<feature type="non-terminal residue" evidence="2">
    <location>
        <position position="1"/>
    </location>
</feature>
<comment type="caution">
    <text evidence="2">The sequence shown here is derived from an EMBL/GenBank/DDBJ whole genome shotgun (WGS) entry which is preliminary data.</text>
</comment>
<dbReference type="SUPFAM" id="SSF141868">
    <property type="entry name" value="EAL domain-like"/>
    <property type="match status" value="1"/>
</dbReference>
<accession>T0ZWX4</accession>
<protein>
    <submittedName>
        <fullName evidence="2">Diguanylate phosphodiesterase, predicted domain protein</fullName>
    </submittedName>
</protein>
<gene>
    <name evidence="2" type="ORF">B1B_17198</name>
</gene>
<dbReference type="Pfam" id="PF00563">
    <property type="entry name" value="EAL"/>
    <property type="match status" value="1"/>
</dbReference>
<dbReference type="InterPro" id="IPR050706">
    <property type="entry name" value="Cyclic-di-GMP_PDE-like"/>
</dbReference>
<evidence type="ECO:0000259" key="1">
    <source>
        <dbReference type="PROSITE" id="PS50883"/>
    </source>
</evidence>